<dbReference type="EMBL" id="CP058559">
    <property type="protein sequence ID" value="QNO13356.1"/>
    <property type="molecule type" value="Genomic_DNA"/>
</dbReference>
<proteinExistence type="predicted"/>
<dbReference type="GO" id="GO:0003677">
    <property type="term" value="F:DNA binding"/>
    <property type="evidence" value="ECO:0007669"/>
    <property type="project" value="UniProtKB-KW"/>
</dbReference>
<keyword evidence="1" id="KW-0238">DNA-binding</keyword>
<evidence type="ECO:0000313" key="2">
    <source>
        <dbReference type="Proteomes" id="UP000516160"/>
    </source>
</evidence>
<name>A0A7G9W3U4_ALKCA</name>
<organism evidence="1 2">
    <name type="scientific">Alkalicella caledoniensis</name>
    <dbReference type="NCBI Taxonomy" id="2731377"/>
    <lineage>
        <taxon>Bacteria</taxon>
        <taxon>Bacillati</taxon>
        <taxon>Bacillota</taxon>
        <taxon>Clostridia</taxon>
        <taxon>Eubacteriales</taxon>
        <taxon>Proteinivoracaceae</taxon>
        <taxon>Alkalicella</taxon>
    </lineage>
</organism>
<protein>
    <submittedName>
        <fullName evidence="1">Com family DNA-binding transcriptional regulator</fullName>
    </submittedName>
</protein>
<sequence>MLVKVKCAHDRKRMFDLDPKTSLESLIEIKCPHCGTLNRVHIKNGKYTADRCSNRHNTRH</sequence>
<keyword evidence="2" id="KW-1185">Reference proteome</keyword>
<dbReference type="AlphaFoldDB" id="A0A7G9W3U4"/>
<dbReference type="InterPro" id="IPR019294">
    <property type="entry name" value="Translation_reg_Com"/>
</dbReference>
<accession>A0A7G9W3U4</accession>
<dbReference type="KEGG" id="acae:HYG86_00505"/>
<reference evidence="1 2" key="1">
    <citation type="submission" date="2020-07" db="EMBL/GenBank/DDBJ databases">
        <title>Alkalicella. sp. LB2 genome.</title>
        <authorList>
            <person name="Postec A."/>
            <person name="Quemeneur M."/>
        </authorList>
    </citation>
    <scope>NUCLEOTIDE SEQUENCE [LARGE SCALE GENOMIC DNA]</scope>
    <source>
        <strain evidence="1 2">LB2</strain>
    </source>
</reference>
<evidence type="ECO:0000313" key="1">
    <source>
        <dbReference type="EMBL" id="QNO13356.1"/>
    </source>
</evidence>
<gene>
    <name evidence="1" type="ORF">HYG86_00505</name>
</gene>
<dbReference type="Proteomes" id="UP000516160">
    <property type="component" value="Chromosome"/>
</dbReference>
<dbReference type="Pfam" id="PF10122">
    <property type="entry name" value="Zn_ribbon_Com"/>
    <property type="match status" value="1"/>
</dbReference>